<feature type="compositionally biased region" description="Basic and acidic residues" evidence="6">
    <location>
        <begin position="805"/>
        <end position="815"/>
    </location>
</feature>
<dbReference type="PROSITE" id="PS50106">
    <property type="entry name" value="PDZ"/>
    <property type="match status" value="3"/>
</dbReference>
<feature type="region of interest" description="Disordered" evidence="6">
    <location>
        <begin position="273"/>
        <end position="298"/>
    </location>
</feature>
<dbReference type="GO" id="GO:0005912">
    <property type="term" value="C:adherens junction"/>
    <property type="evidence" value="ECO:0007669"/>
    <property type="project" value="TreeGrafter"/>
</dbReference>
<dbReference type="EMBL" id="OD004467">
    <property type="protein sequence ID" value="CAD7410011.1"/>
    <property type="molecule type" value="Genomic_DNA"/>
</dbReference>
<feature type="compositionally biased region" description="Low complexity" evidence="6">
    <location>
        <begin position="789"/>
        <end position="804"/>
    </location>
</feature>
<dbReference type="PANTHER" id="PTHR16484">
    <property type="entry name" value="PARTITIONING DEFECTIVE 3 RELATED"/>
    <property type="match status" value="1"/>
</dbReference>
<feature type="compositionally biased region" description="Low complexity" evidence="6">
    <location>
        <begin position="1480"/>
        <end position="1495"/>
    </location>
</feature>
<feature type="compositionally biased region" description="Polar residues" evidence="6">
    <location>
        <begin position="963"/>
        <end position="972"/>
    </location>
</feature>
<feature type="region of interest" description="Disordered" evidence="6">
    <location>
        <begin position="932"/>
        <end position="972"/>
    </location>
</feature>
<dbReference type="FunFam" id="2.30.42.10:FF:000011">
    <property type="entry name" value="partitioning defective 3 homolog isoform X1"/>
    <property type="match status" value="1"/>
</dbReference>
<evidence type="ECO:0000259" key="7">
    <source>
        <dbReference type="PROSITE" id="PS50106"/>
    </source>
</evidence>
<dbReference type="SUPFAM" id="SSF50156">
    <property type="entry name" value="PDZ domain-like"/>
    <property type="match status" value="3"/>
</dbReference>
<dbReference type="GO" id="GO:0007155">
    <property type="term" value="P:cell adhesion"/>
    <property type="evidence" value="ECO:0007669"/>
    <property type="project" value="TreeGrafter"/>
</dbReference>
<dbReference type="GO" id="GO:0016324">
    <property type="term" value="C:apical plasma membrane"/>
    <property type="evidence" value="ECO:0007669"/>
    <property type="project" value="TreeGrafter"/>
</dbReference>
<dbReference type="PANTHER" id="PTHR16484:SF17">
    <property type="entry name" value="BAZOOKA, ISOFORM B"/>
    <property type="match status" value="1"/>
</dbReference>
<feature type="domain" description="PDZ" evidence="7">
    <location>
        <begin position="322"/>
        <end position="384"/>
    </location>
</feature>
<accession>A0A7R9DA39</accession>
<dbReference type="CDD" id="cd23058">
    <property type="entry name" value="PDZ2_Par3-like"/>
    <property type="match status" value="1"/>
</dbReference>
<dbReference type="CDD" id="cd23059">
    <property type="entry name" value="PDZ3_Par3-like"/>
    <property type="match status" value="1"/>
</dbReference>
<evidence type="ECO:0000256" key="4">
    <source>
        <dbReference type="ARBA" id="ARBA00023306"/>
    </source>
</evidence>
<keyword evidence="4" id="KW-0131">Cell cycle</keyword>
<dbReference type="Pfam" id="PF00595">
    <property type="entry name" value="PDZ"/>
    <property type="match status" value="3"/>
</dbReference>
<feature type="coiled-coil region" evidence="5">
    <location>
        <begin position="1198"/>
        <end position="1232"/>
    </location>
</feature>
<evidence type="ECO:0000256" key="3">
    <source>
        <dbReference type="ARBA" id="ARBA00022737"/>
    </source>
</evidence>
<feature type="compositionally biased region" description="Basic and acidic residues" evidence="6">
    <location>
        <begin position="1308"/>
        <end position="1321"/>
    </location>
</feature>
<comment type="similarity">
    <text evidence="1">Belongs to the PAR3 family.</text>
</comment>
<feature type="compositionally biased region" description="Polar residues" evidence="6">
    <location>
        <begin position="1419"/>
        <end position="1443"/>
    </location>
</feature>
<dbReference type="GO" id="GO:0045197">
    <property type="term" value="P:establishment or maintenance of epithelial cell apical/basal polarity"/>
    <property type="evidence" value="ECO:0007669"/>
    <property type="project" value="TreeGrafter"/>
</dbReference>
<dbReference type="Gene3D" id="3.10.20.90">
    <property type="entry name" value="Phosphatidylinositol 3-kinase Catalytic Subunit, Chain A, domain 1"/>
    <property type="match status" value="1"/>
</dbReference>
<reference evidence="8" key="1">
    <citation type="submission" date="2020-11" db="EMBL/GenBank/DDBJ databases">
        <authorList>
            <person name="Tran Van P."/>
        </authorList>
    </citation>
    <scope>NUCLEOTIDE SEQUENCE</scope>
</reference>
<name>A0A7R9DA39_TIMPO</name>
<evidence type="ECO:0000256" key="5">
    <source>
        <dbReference type="SAM" id="Coils"/>
    </source>
</evidence>
<proteinExistence type="inferred from homology"/>
<dbReference type="InterPro" id="IPR021922">
    <property type="entry name" value="Par3/HAL_N"/>
</dbReference>
<feature type="region of interest" description="Disordered" evidence="6">
    <location>
        <begin position="1473"/>
        <end position="1533"/>
    </location>
</feature>
<protein>
    <recommendedName>
        <fullName evidence="7">PDZ domain-containing protein</fullName>
    </recommendedName>
</protein>
<feature type="compositionally biased region" description="Low complexity" evidence="6">
    <location>
        <begin position="1514"/>
        <end position="1523"/>
    </location>
</feature>
<feature type="compositionally biased region" description="Basic and acidic residues" evidence="6">
    <location>
        <begin position="273"/>
        <end position="290"/>
    </location>
</feature>
<dbReference type="GO" id="GO:0008104">
    <property type="term" value="P:intracellular protein localization"/>
    <property type="evidence" value="ECO:0007669"/>
    <property type="project" value="TreeGrafter"/>
</dbReference>
<dbReference type="GO" id="GO:0030010">
    <property type="term" value="P:establishment of cell polarity"/>
    <property type="evidence" value="ECO:0007669"/>
    <property type="project" value="TreeGrafter"/>
</dbReference>
<feature type="compositionally biased region" description="Basic and acidic residues" evidence="6">
    <location>
        <begin position="1235"/>
        <end position="1244"/>
    </location>
</feature>
<dbReference type="Pfam" id="PF12053">
    <property type="entry name" value="Par3_HAL_N_term"/>
    <property type="match status" value="1"/>
</dbReference>
<dbReference type="GO" id="GO:0051301">
    <property type="term" value="P:cell division"/>
    <property type="evidence" value="ECO:0007669"/>
    <property type="project" value="UniProtKB-KW"/>
</dbReference>
<dbReference type="InterPro" id="IPR036034">
    <property type="entry name" value="PDZ_sf"/>
</dbReference>
<evidence type="ECO:0000256" key="1">
    <source>
        <dbReference type="ARBA" id="ARBA00005358"/>
    </source>
</evidence>
<dbReference type="GO" id="GO:0000226">
    <property type="term" value="P:microtubule cytoskeleton organization"/>
    <property type="evidence" value="ECO:0007669"/>
    <property type="project" value="TreeGrafter"/>
</dbReference>
<feature type="region of interest" description="Disordered" evidence="6">
    <location>
        <begin position="162"/>
        <end position="233"/>
    </location>
</feature>
<organism evidence="8">
    <name type="scientific">Timema poppense</name>
    <name type="common">Walking stick</name>
    <dbReference type="NCBI Taxonomy" id="170557"/>
    <lineage>
        <taxon>Eukaryota</taxon>
        <taxon>Metazoa</taxon>
        <taxon>Ecdysozoa</taxon>
        <taxon>Arthropoda</taxon>
        <taxon>Hexapoda</taxon>
        <taxon>Insecta</taxon>
        <taxon>Pterygota</taxon>
        <taxon>Neoptera</taxon>
        <taxon>Polyneoptera</taxon>
        <taxon>Phasmatodea</taxon>
        <taxon>Timematodea</taxon>
        <taxon>Timematoidea</taxon>
        <taxon>Timematidae</taxon>
        <taxon>Timema</taxon>
    </lineage>
</organism>
<keyword evidence="2" id="KW-0132">Cell division</keyword>
<feature type="compositionally biased region" description="Basic residues" evidence="6">
    <location>
        <begin position="1256"/>
        <end position="1273"/>
    </location>
</feature>
<keyword evidence="3" id="KW-0677">Repeat</keyword>
<evidence type="ECO:0000256" key="2">
    <source>
        <dbReference type="ARBA" id="ARBA00022618"/>
    </source>
</evidence>
<feature type="domain" description="PDZ" evidence="7">
    <location>
        <begin position="665"/>
        <end position="749"/>
    </location>
</feature>
<evidence type="ECO:0000313" key="8">
    <source>
        <dbReference type="EMBL" id="CAD7410011.1"/>
    </source>
</evidence>
<evidence type="ECO:0000256" key="6">
    <source>
        <dbReference type="SAM" id="MobiDB-lite"/>
    </source>
</evidence>
<dbReference type="GO" id="GO:0035091">
    <property type="term" value="F:phosphatidylinositol binding"/>
    <property type="evidence" value="ECO:0007669"/>
    <property type="project" value="TreeGrafter"/>
</dbReference>
<dbReference type="InterPro" id="IPR052213">
    <property type="entry name" value="PAR3"/>
</dbReference>
<feature type="region of interest" description="Disordered" evidence="6">
    <location>
        <begin position="776"/>
        <end position="826"/>
    </location>
</feature>
<feature type="region of interest" description="Disordered" evidence="6">
    <location>
        <begin position="1382"/>
        <end position="1402"/>
    </location>
</feature>
<sequence length="1553" mass="171096">MASLVLTDSSQLIDKSFEKLPDQTMYPYAEPYDQQIHVFSSCHKSAPVDSWVVVHNLQSHDGGILDPDDRLNDVVDDREQIVASYEDGEGMHHGGGDGASGSSVGTSSPDIFQSAQNDHKYQPLSRTDIEVTGEQIASGLITAPLQVRRGSEPALNQLVAGSGTTAGRADARGGGKTAPHQPAPADPSKRWSATPIIVDELDESKEKHPRGKDASRNHFGNGHLSPNWTFQEKEEEERSAFKRFVRDGSSRLSMQFLGERASGLHWADAADRLSKEQSKSLPREHRRKEPLGQANSSSNLMSHVHLVQDSDIEEELNFNNLEYVVMRNDQEPLGIHVVPDYDRLGKDRGILVQGIEPGGKIDRDGRLAIYDRIIEINGKNLLNMPFHSSREPPDWDLSADHRRENIETWDVAVQEIFKDSLRSSELQLRVIKHRSAAGNFSKKPPAPVFPRSAHHRPEDKENVNMVEGEERLVSLSTKVATVSPTKKVSPVHPPARAASSLLSANTRKIGRKIELELAKGPHGLGFSITTRDNPAGGNCPIYIKNILPKGAALEDGRLRPGDRLLEVNGVEMTGKTQAEAVSVLRNAPPGSKVRIVVSRQEESTSPKLPRPIGVHEHQRTATTNLLYKPTNLSELPGNTPYEPADQYHDDGLVFPWKHREILTFDIPVHDTEKAGLGVSVKGKTTASHNSSNNSAGSSIDLGIFVKSVLHGGAASRDGRLKTNDQLLNVNGISLLRQSNSDAMETLRKAMLQTEGPIPGVISLTIARRVSSPGIGGLSNGHLQDKSGRDSASSILSGSSGTETFGEGKADNDTTGHDNSGTSENSDNTVIFLGKNEDSFNSSNLSGKSITRITSENTRPPETRNPVIDRLTGQIANQNSLRNESYFRATRDTWNTTQPINNLSGNKLSSPTVNLPSGEMVLIEEEYVPHPMLSHTHRSNKPVDLPRQRNVEGELGPTNPPPSEQSSGSHVGDATYTSQLSLEEAADGFSRDAFGRQTRSPKDLVAMGLARANSIESVVSISRSQADSDRSEVRIKNEFGPSLGMKKSSSLESLQTMVQEIQMQEDSDVAYSYRNAQGGVRAVRGRGCNESFRAAVDRSYEAPLAELRSRLEMETLAEEEGAIDTGMDNGDGFGPVRGCPRQSSLNAVLDGKTKGGKKKPGLFRGIGSMFRFGKHRKTLDVPLQMALRAEQEEGMDGFCEEREAARRAAQDEQQRIQEQYRRLMQQQRQLENNQGFEKHQDHLGRTEPSLSHPGGPPHHHHHPYGHPQPHHHHHEGSNSSGASSGGGGGGVTQSRSERIHQLRAQHQQRHAERRGQYPLDDREEKYEEVIRQRLEQPDYSHVRAASYDLYGEMTRPGSRVGITDPNKFSHYVNYEEIQQHLNRRQQQHYHSQRRDNRDPQQRPVSNFYEYESIQAVMRANQQRAGSVPSTTVITTDNNSNSLPRRTQHESRANGQPMYQQHHQRIFQSTTTTKTNVVYPPSNHSDSSNANSSSGSANHHRGAHSHDMGPVTTVHSNTNYGNRGSSRGGGARTRGPFVTHVTISQQAPPPPGSKV</sequence>
<keyword evidence="5" id="KW-0175">Coiled coil</keyword>
<dbReference type="GO" id="GO:0051660">
    <property type="term" value="P:establishment of centrosome localization"/>
    <property type="evidence" value="ECO:0007669"/>
    <property type="project" value="TreeGrafter"/>
</dbReference>
<feature type="region of interest" description="Disordered" evidence="6">
    <location>
        <begin position="1419"/>
        <end position="1461"/>
    </location>
</feature>
<dbReference type="SMART" id="SM00228">
    <property type="entry name" value="PDZ"/>
    <property type="match status" value="3"/>
</dbReference>
<dbReference type="InterPro" id="IPR001478">
    <property type="entry name" value="PDZ"/>
</dbReference>
<feature type="compositionally biased region" description="Polar residues" evidence="6">
    <location>
        <begin position="816"/>
        <end position="826"/>
    </location>
</feature>
<feature type="region of interest" description="Disordered" evidence="6">
    <location>
        <begin position="86"/>
        <end position="123"/>
    </location>
</feature>
<gene>
    <name evidence="8" type="ORF">TPSB3V08_LOCUS7140</name>
</gene>
<dbReference type="Gene3D" id="2.30.42.10">
    <property type="match status" value="3"/>
</dbReference>
<feature type="region of interest" description="Disordered" evidence="6">
    <location>
        <begin position="1234"/>
        <end position="1321"/>
    </location>
</feature>
<feature type="domain" description="PDZ" evidence="7">
    <location>
        <begin position="514"/>
        <end position="599"/>
    </location>
</feature>
<feature type="compositionally biased region" description="Polar residues" evidence="6">
    <location>
        <begin position="1451"/>
        <end position="1461"/>
    </location>
</feature>
<dbReference type="GO" id="GO:0043296">
    <property type="term" value="C:apical junction complex"/>
    <property type="evidence" value="ECO:0007669"/>
    <property type="project" value="TreeGrafter"/>
</dbReference>
<dbReference type="GO" id="GO:0005938">
    <property type="term" value="C:cell cortex"/>
    <property type="evidence" value="ECO:0007669"/>
    <property type="project" value="TreeGrafter"/>
</dbReference>